<dbReference type="InParanoid" id="A0A804KTX6"/>
<reference evidence="1" key="1">
    <citation type="submission" date="2021-05" db="UniProtKB">
        <authorList>
            <consortium name="EnsemblPlants"/>
        </authorList>
    </citation>
    <scope>IDENTIFICATION</scope>
    <source>
        <strain evidence="1">subsp. malaccensis</strain>
    </source>
</reference>
<dbReference type="Proteomes" id="UP000012960">
    <property type="component" value="Unplaced"/>
</dbReference>
<organism evidence="1 2">
    <name type="scientific">Musa acuminata subsp. malaccensis</name>
    <name type="common">Wild banana</name>
    <name type="synonym">Musa malaccensis</name>
    <dbReference type="NCBI Taxonomy" id="214687"/>
    <lineage>
        <taxon>Eukaryota</taxon>
        <taxon>Viridiplantae</taxon>
        <taxon>Streptophyta</taxon>
        <taxon>Embryophyta</taxon>
        <taxon>Tracheophyta</taxon>
        <taxon>Spermatophyta</taxon>
        <taxon>Magnoliopsida</taxon>
        <taxon>Liliopsida</taxon>
        <taxon>Zingiberales</taxon>
        <taxon>Musaceae</taxon>
        <taxon>Musa</taxon>
    </lineage>
</organism>
<keyword evidence="2" id="KW-1185">Reference proteome</keyword>
<accession>A0A804KTX6</accession>
<dbReference type="EnsemblPlants" id="Ma10_t08160.1">
    <property type="protein sequence ID" value="Ma10_p08160.1"/>
    <property type="gene ID" value="Ma10_g08160"/>
</dbReference>
<dbReference type="Gramene" id="Ma10_t08160.1">
    <property type="protein sequence ID" value="Ma10_p08160.1"/>
    <property type="gene ID" value="Ma10_g08160"/>
</dbReference>
<evidence type="ECO:0000313" key="1">
    <source>
        <dbReference type="EnsemblPlants" id="Ma10_p08160.1"/>
    </source>
</evidence>
<proteinExistence type="predicted"/>
<sequence length="51" mass="5702">MTVYTYISYLEQGFDDVVLLSRLMKALSVGSIGQHEDVVTDPYTEMAQGDD</sequence>
<protein>
    <submittedName>
        <fullName evidence="1">Uncharacterized protein</fullName>
    </submittedName>
</protein>
<name>A0A804KTX6_MUSAM</name>
<dbReference type="AlphaFoldDB" id="A0A804KTX6"/>
<evidence type="ECO:0000313" key="2">
    <source>
        <dbReference type="Proteomes" id="UP000012960"/>
    </source>
</evidence>